<evidence type="ECO:0000313" key="1">
    <source>
        <dbReference type="EMBL" id="EFA80719.1"/>
    </source>
</evidence>
<name>D3BCS7_HETP5</name>
<comment type="caution">
    <text evidence="1">The sequence shown here is derived from an EMBL/GenBank/DDBJ whole genome shotgun (WGS) entry which is preliminary data.</text>
</comment>
<dbReference type="RefSeq" id="XP_020432839.1">
    <property type="nucleotide sequence ID" value="XM_020577165.1"/>
</dbReference>
<proteinExistence type="predicted"/>
<keyword evidence="2" id="KW-1185">Reference proteome</keyword>
<dbReference type="EMBL" id="ADBJ01000028">
    <property type="protein sequence ID" value="EFA80719.1"/>
    <property type="molecule type" value="Genomic_DNA"/>
</dbReference>
<dbReference type="InParanoid" id="D3BCS7"/>
<accession>D3BCS7</accession>
<sequence length="74" mass="8296">MLINNLKNITFSSGNQLNFTMISKDSKISMNNSNIKDSFNQISATKVVKPFWAEKLQDAPAVFNLNLTVLFEVA</sequence>
<reference evidence="1 2" key="1">
    <citation type="journal article" date="2011" name="Genome Res.">
        <title>Phylogeny-wide analysis of social amoeba genomes highlights ancient origins for complex intercellular communication.</title>
        <authorList>
            <person name="Heidel A.J."/>
            <person name="Lawal H.M."/>
            <person name="Felder M."/>
            <person name="Schilde C."/>
            <person name="Helps N.R."/>
            <person name="Tunggal B."/>
            <person name="Rivero F."/>
            <person name="John U."/>
            <person name="Schleicher M."/>
            <person name="Eichinger L."/>
            <person name="Platzer M."/>
            <person name="Noegel A.A."/>
            <person name="Schaap P."/>
            <person name="Gloeckner G."/>
        </authorList>
    </citation>
    <scope>NUCLEOTIDE SEQUENCE [LARGE SCALE GENOMIC DNA]</scope>
    <source>
        <strain evidence="2">ATCC 26659 / Pp 5 / PN500</strain>
    </source>
</reference>
<gene>
    <name evidence="1" type="ORF">PPL_06305</name>
</gene>
<dbReference type="Proteomes" id="UP000001396">
    <property type="component" value="Unassembled WGS sequence"/>
</dbReference>
<protein>
    <submittedName>
        <fullName evidence="1">Uncharacterized protein</fullName>
    </submittedName>
</protein>
<dbReference type="AlphaFoldDB" id="D3BCS7"/>
<organism evidence="1 2">
    <name type="scientific">Heterostelium pallidum (strain ATCC 26659 / Pp 5 / PN500)</name>
    <name type="common">Cellular slime mold</name>
    <name type="synonym">Polysphondylium pallidum</name>
    <dbReference type="NCBI Taxonomy" id="670386"/>
    <lineage>
        <taxon>Eukaryota</taxon>
        <taxon>Amoebozoa</taxon>
        <taxon>Evosea</taxon>
        <taxon>Eumycetozoa</taxon>
        <taxon>Dictyostelia</taxon>
        <taxon>Acytosteliales</taxon>
        <taxon>Acytosteliaceae</taxon>
        <taxon>Heterostelium</taxon>
    </lineage>
</organism>
<evidence type="ECO:0000313" key="2">
    <source>
        <dbReference type="Proteomes" id="UP000001396"/>
    </source>
</evidence>
<dbReference type="GeneID" id="31361788"/>